<dbReference type="InterPro" id="IPR016727">
    <property type="entry name" value="ATPase_V0-cplx_dsu"/>
</dbReference>
<name>A0A3P6DH11_BRAOL</name>
<reference evidence="1" key="1">
    <citation type="submission" date="2018-11" db="EMBL/GenBank/DDBJ databases">
        <authorList>
            <consortium name="Genoscope - CEA"/>
            <person name="William W."/>
        </authorList>
    </citation>
    <scope>NUCLEOTIDE SEQUENCE</scope>
</reference>
<evidence type="ECO:0000313" key="1">
    <source>
        <dbReference type="EMBL" id="VDD26406.1"/>
    </source>
</evidence>
<proteinExistence type="predicted"/>
<dbReference type="SUPFAM" id="SSF103486">
    <property type="entry name" value="V-type ATP synthase subunit C"/>
    <property type="match status" value="1"/>
</dbReference>
<dbReference type="PANTHER" id="PTHR11028">
    <property type="entry name" value="VACUOLAR ATP SYNTHASE SUBUNIT AC39"/>
    <property type="match status" value="1"/>
</dbReference>
<sequence length="78" mass="9051">MNIEIIMRNTLYKAYLEDFYKFCQLTPLSLCIRNRNFGGATSEIMSDLLAFEADRRAVNITINSIGTELTRRQEETLL</sequence>
<protein>
    <submittedName>
        <fullName evidence="1">Uncharacterized protein</fullName>
    </submittedName>
</protein>
<dbReference type="GO" id="GO:0033179">
    <property type="term" value="C:proton-transporting V-type ATPase, V0 domain"/>
    <property type="evidence" value="ECO:0007669"/>
    <property type="project" value="InterPro"/>
</dbReference>
<accession>A0A3P6DH11</accession>
<dbReference type="GO" id="GO:0046961">
    <property type="term" value="F:proton-transporting ATPase activity, rotational mechanism"/>
    <property type="evidence" value="ECO:0007669"/>
    <property type="project" value="InterPro"/>
</dbReference>
<dbReference type="InterPro" id="IPR002843">
    <property type="entry name" value="ATPase_V0-cplx_csu/dsu"/>
</dbReference>
<dbReference type="Pfam" id="PF01992">
    <property type="entry name" value="vATP-synt_AC39"/>
    <property type="match status" value="1"/>
</dbReference>
<dbReference type="AlphaFoldDB" id="A0A3P6DH11"/>
<organism evidence="1">
    <name type="scientific">Brassica oleracea</name>
    <name type="common">Wild cabbage</name>
    <dbReference type="NCBI Taxonomy" id="3712"/>
    <lineage>
        <taxon>Eukaryota</taxon>
        <taxon>Viridiplantae</taxon>
        <taxon>Streptophyta</taxon>
        <taxon>Embryophyta</taxon>
        <taxon>Tracheophyta</taxon>
        <taxon>Spermatophyta</taxon>
        <taxon>Magnoliopsida</taxon>
        <taxon>eudicotyledons</taxon>
        <taxon>Gunneridae</taxon>
        <taxon>Pentapetalae</taxon>
        <taxon>rosids</taxon>
        <taxon>malvids</taxon>
        <taxon>Brassicales</taxon>
        <taxon>Brassicaceae</taxon>
        <taxon>Brassiceae</taxon>
        <taxon>Brassica</taxon>
    </lineage>
</organism>
<dbReference type="InterPro" id="IPR036079">
    <property type="entry name" value="ATPase_csu/dsu_sf"/>
</dbReference>
<gene>
    <name evidence="1" type="ORF">BOLC2T11552H</name>
</gene>
<dbReference type="EMBL" id="LR031874">
    <property type="protein sequence ID" value="VDD26406.1"/>
    <property type="molecule type" value="Genomic_DNA"/>
</dbReference>